<protein>
    <submittedName>
        <fullName evidence="1">BspA family leucine-rich repeat surface protein</fullName>
    </submittedName>
</protein>
<reference evidence="2" key="1">
    <citation type="journal article" date="2019" name="Int. J. Syst. Evol. Microbiol.">
        <title>The Global Catalogue of Microorganisms (GCM) 10K type strain sequencing project: providing services to taxonomists for standard genome sequencing and annotation.</title>
        <authorList>
            <consortium name="The Broad Institute Genomics Platform"/>
            <consortium name="The Broad Institute Genome Sequencing Center for Infectious Disease"/>
            <person name="Wu L."/>
            <person name="Ma J."/>
        </authorList>
    </citation>
    <scope>NUCLEOTIDE SEQUENCE [LARGE SCALE GENOMIC DNA]</scope>
    <source>
        <strain evidence="2">CCM 8895</strain>
    </source>
</reference>
<name>A0ABW1UYY4_9LACO</name>
<dbReference type="SUPFAM" id="SSF52058">
    <property type="entry name" value="L domain-like"/>
    <property type="match status" value="1"/>
</dbReference>
<accession>A0ABW1UYY4</accession>
<gene>
    <name evidence="1" type="ORF">ACFP1F_10745</name>
</gene>
<dbReference type="Gene3D" id="3.80.10.10">
    <property type="entry name" value="Ribonuclease Inhibitor"/>
    <property type="match status" value="3"/>
</dbReference>
<dbReference type="Proteomes" id="UP001596186">
    <property type="component" value="Unassembled WGS sequence"/>
</dbReference>
<dbReference type="EMBL" id="JBHSSN010000015">
    <property type="protein sequence ID" value="MFC6324217.1"/>
    <property type="molecule type" value="Genomic_DNA"/>
</dbReference>
<dbReference type="Pfam" id="PF03382">
    <property type="entry name" value="DUF285"/>
    <property type="match status" value="3"/>
</dbReference>
<organism evidence="1 2">
    <name type="scientific">Companilactobacillus baiquanensis</name>
    <dbReference type="NCBI Taxonomy" id="2486005"/>
    <lineage>
        <taxon>Bacteria</taxon>
        <taxon>Bacillati</taxon>
        <taxon>Bacillota</taxon>
        <taxon>Bacilli</taxon>
        <taxon>Lactobacillales</taxon>
        <taxon>Lactobacillaceae</taxon>
        <taxon>Companilactobacillus</taxon>
    </lineage>
</organism>
<evidence type="ECO:0000313" key="2">
    <source>
        <dbReference type="Proteomes" id="UP001596186"/>
    </source>
</evidence>
<sequence>MNKGRTKSLIQLIFASLFVFVSFFLVNTSVKANDVQDLINQNDSLVVNQPKAKTQAASISAYSVTNSGTFGTCDWDIDDTGLLTIHAGVLGAGMGNWNKALVTSVYVDPGVVANSNSIQLFYNLTNVTSIDVTNLDTSNVIDFSSFFSGDSKLQNIIGIEKMNTSSATNMSSMFSSNSALTTLDVSNFDTSKVTSMSSMFQSCRANITGLKNFDTSKVANMSSIFSSTQLTNTDDIKNWDTSSVSNMSNMLSFNSKMTSIDLSNWDKTKVVNISSMFSNDTALTEINGLKEWDTSNITNMSSLFTNTRFSELPEIENWNTSSVSNMSKIFYQCTNLNNLDLSNWNTDNVTNMSYMFGSDAKLNENNLIGIDKFNTAKVKDFGSMFSSTGFTVLNLSNFDTSSAESLSNMFFSTKSLTKIIGEFNTSKVNTLSSIFLGSAISDFSGLNIADWDTSNVTNFSAAFSQTKFTSLPEVINWNTGSAENFYSMFSQMSNLTDLDLSKWNTPNVTNMSSMFSMDKNLNNLDISNFDTGKVQNFSSMFYSIGNIDKIDTSNWNTSSATNMNHMFYSSGIKILDTSSWNTSKVTDMTSMFGSASSLGKLDLSNWDMSNVKSMDSMFDGANSLWSLGLGPKVFFTDDVSLPQAYSNHLFTDQEENKQYTSISGYWQAVGEDIGGTPHSALGQLISNDDLAALYSKQGGPTATYVPQQTPLIDMKMDVPDLSFSKTGSNKMVVHRQESNWGITVTNNTFPAQYVKGDVKVKMSKDLTDANGNSLNGSLIFRDYGKDDQVIGSDDTTIATRSFPTSDSTISWSKNEGFLMDFDGSTVKAGDYSGTLTWTLQNSL</sequence>
<dbReference type="NCBIfam" id="TIGR02167">
    <property type="entry name" value="Liste_lipo_26"/>
    <property type="match status" value="10"/>
</dbReference>
<dbReference type="InterPro" id="IPR011889">
    <property type="entry name" value="Liste_lipo_26"/>
</dbReference>
<evidence type="ECO:0000313" key="1">
    <source>
        <dbReference type="EMBL" id="MFC6324217.1"/>
    </source>
</evidence>
<dbReference type="InterPro" id="IPR005046">
    <property type="entry name" value="DUF285"/>
</dbReference>
<dbReference type="InterPro" id="IPR032675">
    <property type="entry name" value="LRR_dom_sf"/>
</dbReference>
<comment type="caution">
    <text evidence="1">The sequence shown here is derived from an EMBL/GenBank/DDBJ whole genome shotgun (WGS) entry which is preliminary data.</text>
</comment>
<dbReference type="RefSeq" id="WP_125593453.1">
    <property type="nucleotide sequence ID" value="NZ_JBHSSN010000015.1"/>
</dbReference>
<proteinExistence type="predicted"/>
<keyword evidence="2" id="KW-1185">Reference proteome</keyword>